<dbReference type="PANTHER" id="PTHR33164:SF57">
    <property type="entry name" value="MARR-FAMILY TRANSCRIPTIONAL REGULATOR"/>
    <property type="match status" value="1"/>
</dbReference>
<dbReference type="InterPro" id="IPR039422">
    <property type="entry name" value="MarR/SlyA-like"/>
</dbReference>
<evidence type="ECO:0000259" key="1">
    <source>
        <dbReference type="PROSITE" id="PS50995"/>
    </source>
</evidence>
<name>A0ABR8KKQ0_9SPHN</name>
<dbReference type="Gene3D" id="1.10.10.10">
    <property type="entry name" value="Winged helix-like DNA-binding domain superfamily/Winged helix DNA-binding domain"/>
    <property type="match status" value="1"/>
</dbReference>
<accession>A0ABR8KKQ0</accession>
<dbReference type="SMART" id="SM00347">
    <property type="entry name" value="HTH_MARR"/>
    <property type="match status" value="1"/>
</dbReference>
<feature type="domain" description="HTH marR-type" evidence="1">
    <location>
        <begin position="4"/>
        <end position="137"/>
    </location>
</feature>
<dbReference type="PRINTS" id="PR00598">
    <property type="entry name" value="HTHMARR"/>
</dbReference>
<keyword evidence="3" id="KW-1185">Reference proteome</keyword>
<dbReference type="RefSeq" id="WP_190786450.1">
    <property type="nucleotide sequence ID" value="NZ_JACXLC010000001.1"/>
</dbReference>
<dbReference type="Pfam" id="PF01047">
    <property type="entry name" value="MarR"/>
    <property type="match status" value="1"/>
</dbReference>
<evidence type="ECO:0000313" key="3">
    <source>
        <dbReference type="Proteomes" id="UP000635384"/>
    </source>
</evidence>
<protein>
    <submittedName>
        <fullName evidence="2">MarR family transcriptional regulator</fullName>
    </submittedName>
</protein>
<dbReference type="PANTHER" id="PTHR33164">
    <property type="entry name" value="TRANSCRIPTIONAL REGULATOR, MARR FAMILY"/>
    <property type="match status" value="1"/>
</dbReference>
<dbReference type="EMBL" id="JACXLC010000001">
    <property type="protein sequence ID" value="MBD2840863.1"/>
    <property type="molecule type" value="Genomic_DNA"/>
</dbReference>
<gene>
    <name evidence="2" type="ORF">IB285_01190</name>
</gene>
<sequence>MAIRLRLFDQLHAAHSALFRAADARLRETIGLGTAQQAILFLLVKTGSMPLSEVARRVGLGKSGLSGMVDRMEKAGLVERQRSESDGRSIMLAILPRGREMVDQSLPITKAINEELLEPFSQEDRATIARFLTHITNAAEPVVENNTSLQEIESTAA</sequence>
<evidence type="ECO:0000313" key="2">
    <source>
        <dbReference type="EMBL" id="MBD2840863.1"/>
    </source>
</evidence>
<dbReference type="InterPro" id="IPR036390">
    <property type="entry name" value="WH_DNA-bd_sf"/>
</dbReference>
<reference evidence="2 3" key="1">
    <citation type="submission" date="2020-09" db="EMBL/GenBank/DDBJ databases">
        <authorList>
            <person name="Yoon J.-W."/>
        </authorList>
    </citation>
    <scope>NUCLEOTIDE SEQUENCE [LARGE SCALE GENOMIC DNA]</scope>
    <source>
        <strain evidence="2 3">KMU-140</strain>
    </source>
</reference>
<dbReference type="Proteomes" id="UP000635384">
    <property type="component" value="Unassembled WGS sequence"/>
</dbReference>
<comment type="caution">
    <text evidence="2">The sequence shown here is derived from an EMBL/GenBank/DDBJ whole genome shotgun (WGS) entry which is preliminary data.</text>
</comment>
<proteinExistence type="predicted"/>
<dbReference type="InterPro" id="IPR000835">
    <property type="entry name" value="HTH_MarR-typ"/>
</dbReference>
<dbReference type="SUPFAM" id="SSF46785">
    <property type="entry name" value="Winged helix' DNA-binding domain"/>
    <property type="match status" value="1"/>
</dbReference>
<dbReference type="PROSITE" id="PS50995">
    <property type="entry name" value="HTH_MARR_2"/>
    <property type="match status" value="1"/>
</dbReference>
<organism evidence="2 3">
    <name type="scientific">Erythrobacter rubeus</name>
    <dbReference type="NCBI Taxonomy" id="2760803"/>
    <lineage>
        <taxon>Bacteria</taxon>
        <taxon>Pseudomonadati</taxon>
        <taxon>Pseudomonadota</taxon>
        <taxon>Alphaproteobacteria</taxon>
        <taxon>Sphingomonadales</taxon>
        <taxon>Erythrobacteraceae</taxon>
        <taxon>Erythrobacter/Porphyrobacter group</taxon>
        <taxon>Erythrobacter</taxon>
    </lineage>
</organism>
<dbReference type="InterPro" id="IPR036388">
    <property type="entry name" value="WH-like_DNA-bd_sf"/>
</dbReference>